<feature type="transmembrane region" description="Helical" evidence="1">
    <location>
        <begin position="47"/>
        <end position="73"/>
    </location>
</feature>
<proteinExistence type="predicted"/>
<reference evidence="2 3" key="1">
    <citation type="submission" date="2019-09" db="EMBL/GenBank/DDBJ databases">
        <authorList>
            <person name="Kritzky A."/>
            <person name="Schelkanova E.Y."/>
            <person name="Alkhova Z.V."/>
            <person name="Smirnova N.I."/>
        </authorList>
    </citation>
    <scope>NUCLEOTIDE SEQUENCE [LARGE SCALE GENOMIC DNA]</scope>
    <source>
        <strain evidence="2 3">M1526</strain>
    </source>
</reference>
<sequence length="224" mass="25909">MNTEQFLNKYQDGGEFLDERDVKELIGCVQQAKANRQKFKAVEANRVYFTFSVIVFYVMIAGIFIVLNLISGLGVEKFNDEVRTMFFIVFALIALFLTSAPVHNYVKGTGLNAYKYSLLPGGLAILLDREIITDYFNYRNLEKSRDEVDESNARRYSVIKSKGQIPYAIVDRFTGSSRDTLVHLLKIQFKEMNDDLYDARQRDFDNWFNSVNNGATHNWDKFVN</sequence>
<dbReference type="Proteomes" id="UP000323225">
    <property type="component" value="Unassembled WGS sequence"/>
</dbReference>
<organism evidence="2 3">
    <name type="scientific">Vibrio cholerae</name>
    <dbReference type="NCBI Taxonomy" id="666"/>
    <lineage>
        <taxon>Bacteria</taxon>
        <taxon>Pseudomonadati</taxon>
        <taxon>Pseudomonadota</taxon>
        <taxon>Gammaproteobacteria</taxon>
        <taxon>Vibrionales</taxon>
        <taxon>Vibrionaceae</taxon>
        <taxon>Vibrio</taxon>
    </lineage>
</organism>
<gene>
    <name evidence="2" type="ORF">F0M16_17865</name>
</gene>
<keyword evidence="1" id="KW-0472">Membrane</keyword>
<protein>
    <submittedName>
        <fullName evidence="2">Uncharacterized protein</fullName>
    </submittedName>
</protein>
<feature type="transmembrane region" description="Helical" evidence="1">
    <location>
        <begin position="85"/>
        <end position="106"/>
    </location>
</feature>
<evidence type="ECO:0000313" key="3">
    <source>
        <dbReference type="Proteomes" id="UP000323225"/>
    </source>
</evidence>
<name>A0A5Q6PFD4_VIBCL</name>
<accession>A0A5Q6PFD4</accession>
<comment type="caution">
    <text evidence="2">The sequence shown here is derived from an EMBL/GenBank/DDBJ whole genome shotgun (WGS) entry which is preliminary data.</text>
</comment>
<evidence type="ECO:0000313" key="2">
    <source>
        <dbReference type="EMBL" id="KAA1253400.1"/>
    </source>
</evidence>
<dbReference type="AlphaFoldDB" id="A0A5Q6PFD4"/>
<dbReference type="EMBL" id="VUAA01000022">
    <property type="protein sequence ID" value="KAA1253400.1"/>
    <property type="molecule type" value="Genomic_DNA"/>
</dbReference>
<evidence type="ECO:0000256" key="1">
    <source>
        <dbReference type="SAM" id="Phobius"/>
    </source>
</evidence>
<keyword evidence="1" id="KW-1133">Transmembrane helix</keyword>
<keyword evidence="1" id="KW-0812">Transmembrane</keyword>